<dbReference type="Gene3D" id="2.40.110.10">
    <property type="entry name" value="Butyryl-CoA Dehydrogenase, subunit A, domain 2"/>
    <property type="match status" value="1"/>
</dbReference>
<protein>
    <submittedName>
        <fullName evidence="4">Acyl-CoA dehydrogenase</fullName>
    </submittedName>
</protein>
<keyword evidence="3" id="KW-0560">Oxidoreductase</keyword>
<proteinExistence type="predicted"/>
<evidence type="ECO:0000256" key="2">
    <source>
        <dbReference type="ARBA" id="ARBA00022827"/>
    </source>
</evidence>
<accession>A0A1C4ZZ53</accession>
<keyword evidence="1" id="KW-0285">Flavoprotein</keyword>
<dbReference type="Proteomes" id="UP000199504">
    <property type="component" value="Unassembled WGS sequence"/>
</dbReference>
<dbReference type="EMBL" id="FMCX01000007">
    <property type="protein sequence ID" value="SCF38282.1"/>
    <property type="molecule type" value="Genomic_DNA"/>
</dbReference>
<evidence type="ECO:0000256" key="3">
    <source>
        <dbReference type="ARBA" id="ARBA00023002"/>
    </source>
</evidence>
<dbReference type="InterPro" id="IPR046373">
    <property type="entry name" value="Acyl-CoA_Oxase/DH_mid-dom_sf"/>
</dbReference>
<evidence type="ECO:0000313" key="5">
    <source>
        <dbReference type="Proteomes" id="UP000199504"/>
    </source>
</evidence>
<dbReference type="STRING" id="262898.GA0070564_10769"/>
<keyword evidence="5" id="KW-1185">Reference proteome</keyword>
<dbReference type="GO" id="GO:0050660">
    <property type="term" value="F:flavin adenine dinucleotide binding"/>
    <property type="evidence" value="ECO:0007669"/>
    <property type="project" value="InterPro"/>
</dbReference>
<evidence type="ECO:0000256" key="1">
    <source>
        <dbReference type="ARBA" id="ARBA00022630"/>
    </source>
</evidence>
<sequence length="378" mass="39523">MRSLDVARETTEKYHPGLGKAIAEVPFTDREQPGSPLLELFRTYGGPALLVPAVYGGQGAGPLDAVRVMRAIASWSPSLGAAVTMHHFTAATLFALAETADRLTPAQLDLLGRIAPEGLLAASGWAEGRTNQNILTPSVTAKPTEGGYLINGGKKPCSLAHSMDVLTASVSLPIDGEPTLAMLLMPAKQPGITVHPFWSTPVLAGAESDEVRLTDVFVPEELVVRTTPDDPHRLDDLQIAGFVWFEMLISSVYLGAASALVERVLAAGRGSITDRAALGVDVESAVGLIEGVARALEAGDAGEDTVAAVLVARFAVQDIITRVAASAQELLGGMAFISAPEVAYLASAVRPLAFHPPSRSSTAESLVEYFAGGPLQLS</sequence>
<reference evidence="5" key="1">
    <citation type="submission" date="2016-06" db="EMBL/GenBank/DDBJ databases">
        <authorList>
            <person name="Varghese N."/>
            <person name="Submissions Spin"/>
        </authorList>
    </citation>
    <scope>NUCLEOTIDE SEQUENCE [LARGE SCALE GENOMIC DNA]</scope>
    <source>
        <strain evidence="5">DSM 44830</strain>
    </source>
</reference>
<dbReference type="PANTHER" id="PTHR43884">
    <property type="entry name" value="ACYL-COA DEHYDROGENASE"/>
    <property type="match status" value="1"/>
</dbReference>
<dbReference type="AlphaFoldDB" id="A0A1C4ZZ53"/>
<dbReference type="InterPro" id="IPR036250">
    <property type="entry name" value="AcylCo_DH-like_C"/>
</dbReference>
<dbReference type="SUPFAM" id="SSF56645">
    <property type="entry name" value="Acyl-CoA dehydrogenase NM domain-like"/>
    <property type="match status" value="1"/>
</dbReference>
<dbReference type="SUPFAM" id="SSF47203">
    <property type="entry name" value="Acyl-CoA dehydrogenase C-terminal domain-like"/>
    <property type="match status" value="1"/>
</dbReference>
<dbReference type="InterPro" id="IPR037069">
    <property type="entry name" value="AcylCoA_DH/ox_N_sf"/>
</dbReference>
<dbReference type="PANTHER" id="PTHR43884:SF20">
    <property type="entry name" value="ACYL-COA DEHYDROGENASE FADE28"/>
    <property type="match status" value="1"/>
</dbReference>
<organism evidence="4 5">
    <name type="scientific">Micromonospora mirobrigensis</name>
    <dbReference type="NCBI Taxonomy" id="262898"/>
    <lineage>
        <taxon>Bacteria</taxon>
        <taxon>Bacillati</taxon>
        <taxon>Actinomycetota</taxon>
        <taxon>Actinomycetes</taxon>
        <taxon>Micromonosporales</taxon>
        <taxon>Micromonosporaceae</taxon>
        <taxon>Micromonospora</taxon>
    </lineage>
</organism>
<gene>
    <name evidence="4" type="ORF">GA0070564_10769</name>
</gene>
<dbReference type="InterPro" id="IPR009100">
    <property type="entry name" value="AcylCoA_DH/oxidase_NM_dom_sf"/>
</dbReference>
<dbReference type="RefSeq" id="WP_091611948.1">
    <property type="nucleotide sequence ID" value="NZ_FMCX01000007.1"/>
</dbReference>
<name>A0A1C4ZZ53_9ACTN</name>
<dbReference type="Gene3D" id="1.10.540.10">
    <property type="entry name" value="Acyl-CoA dehydrogenase/oxidase, N-terminal domain"/>
    <property type="match status" value="1"/>
</dbReference>
<keyword evidence="2" id="KW-0274">FAD</keyword>
<dbReference type="OrthoDB" id="2986495at2"/>
<evidence type="ECO:0000313" key="4">
    <source>
        <dbReference type="EMBL" id="SCF38282.1"/>
    </source>
</evidence>
<dbReference type="GO" id="GO:0003995">
    <property type="term" value="F:acyl-CoA dehydrogenase activity"/>
    <property type="evidence" value="ECO:0007669"/>
    <property type="project" value="TreeGrafter"/>
</dbReference>